<keyword evidence="2" id="KW-0949">S-adenosyl-L-methionine</keyword>
<gene>
    <name evidence="7" type="ORF">GCM10011585_32330</name>
</gene>
<evidence type="ECO:0000259" key="6">
    <source>
        <dbReference type="PROSITE" id="PS51918"/>
    </source>
</evidence>
<accession>A0A917HP95</accession>
<proteinExistence type="predicted"/>
<comment type="caution">
    <text evidence="7">The sequence shown here is derived from an EMBL/GenBank/DDBJ whole genome shotgun (WGS) entry which is preliminary data.</text>
</comment>
<dbReference type="PANTHER" id="PTHR43409">
    <property type="entry name" value="ANAEROBIC MAGNESIUM-PROTOPORPHYRIN IX MONOMETHYL ESTER CYCLASE-RELATED"/>
    <property type="match status" value="1"/>
</dbReference>
<name>A0A917HP95_9BACT</name>
<evidence type="ECO:0000256" key="5">
    <source>
        <dbReference type="ARBA" id="ARBA00023014"/>
    </source>
</evidence>
<dbReference type="SUPFAM" id="SSF102114">
    <property type="entry name" value="Radical SAM enzymes"/>
    <property type="match status" value="1"/>
</dbReference>
<evidence type="ECO:0000256" key="1">
    <source>
        <dbReference type="ARBA" id="ARBA00001966"/>
    </source>
</evidence>
<keyword evidence="5" id="KW-0411">Iron-sulfur</keyword>
<evidence type="ECO:0000313" key="8">
    <source>
        <dbReference type="Proteomes" id="UP000647241"/>
    </source>
</evidence>
<evidence type="ECO:0000256" key="4">
    <source>
        <dbReference type="ARBA" id="ARBA00023004"/>
    </source>
</evidence>
<dbReference type="PROSITE" id="PS51918">
    <property type="entry name" value="RADICAL_SAM"/>
    <property type="match status" value="1"/>
</dbReference>
<feature type="domain" description="Radical SAM core" evidence="6">
    <location>
        <begin position="1"/>
        <end position="188"/>
    </location>
</feature>
<comment type="cofactor">
    <cofactor evidence="1">
        <name>[4Fe-4S] cluster</name>
        <dbReference type="ChEBI" id="CHEBI:49883"/>
    </cofactor>
</comment>
<dbReference type="EMBL" id="BMGT01000003">
    <property type="protein sequence ID" value="GGG85964.1"/>
    <property type="molecule type" value="Genomic_DNA"/>
</dbReference>
<evidence type="ECO:0000313" key="7">
    <source>
        <dbReference type="EMBL" id="GGG85964.1"/>
    </source>
</evidence>
<keyword evidence="4" id="KW-0408">Iron</keyword>
<dbReference type="PANTHER" id="PTHR43409:SF7">
    <property type="entry name" value="BLL1977 PROTEIN"/>
    <property type="match status" value="1"/>
</dbReference>
<dbReference type="Pfam" id="PF04055">
    <property type="entry name" value="Radical_SAM"/>
    <property type="match status" value="1"/>
</dbReference>
<dbReference type="Proteomes" id="UP000647241">
    <property type="component" value="Unassembled WGS sequence"/>
</dbReference>
<keyword evidence="8" id="KW-1185">Reference proteome</keyword>
<protein>
    <recommendedName>
        <fullName evidence="6">Radical SAM core domain-containing protein</fullName>
    </recommendedName>
</protein>
<reference evidence="7" key="2">
    <citation type="submission" date="2020-09" db="EMBL/GenBank/DDBJ databases">
        <authorList>
            <person name="Sun Q."/>
            <person name="Zhou Y."/>
        </authorList>
    </citation>
    <scope>NUCLEOTIDE SEQUENCE</scope>
    <source>
        <strain evidence="7">CGMCC 1.12997</strain>
    </source>
</reference>
<organism evidence="7 8">
    <name type="scientific">Edaphobacter dinghuensis</name>
    <dbReference type="NCBI Taxonomy" id="1560005"/>
    <lineage>
        <taxon>Bacteria</taxon>
        <taxon>Pseudomonadati</taxon>
        <taxon>Acidobacteriota</taxon>
        <taxon>Terriglobia</taxon>
        <taxon>Terriglobales</taxon>
        <taxon>Acidobacteriaceae</taxon>
        <taxon>Edaphobacter</taxon>
    </lineage>
</organism>
<evidence type="ECO:0000256" key="2">
    <source>
        <dbReference type="ARBA" id="ARBA00022691"/>
    </source>
</evidence>
<dbReference type="GO" id="GO:0003824">
    <property type="term" value="F:catalytic activity"/>
    <property type="evidence" value="ECO:0007669"/>
    <property type="project" value="InterPro"/>
</dbReference>
<dbReference type="Gene3D" id="3.30.750.200">
    <property type="match status" value="1"/>
</dbReference>
<sequence length="251" mass="28117">MEAGVDHIWFGDDVFGLNHHWVEEFASEVTKRNAAVPFKIQSRADLMDKQTVQHLKTAGCAEVWMGVESGSQAVLNAMDKGLKLSSVIAARNILKKAGVRACYFLQFGYPGETWAELQETIAFVRDTQPDDIGISFSYPLPGTTFYERVQAELGQKRNWTDSDDLCIMFTAAYKTDFYRAVRDALHAEVDSWRDPEESDMTRARIKELWNKVTELEPVSRDADSSVSSEKVATFTSASFVPVEALASVRGN</sequence>
<reference evidence="7" key="1">
    <citation type="journal article" date="2014" name="Int. J. Syst. Evol. Microbiol.">
        <title>Complete genome sequence of Corynebacterium casei LMG S-19264T (=DSM 44701T), isolated from a smear-ripened cheese.</title>
        <authorList>
            <consortium name="US DOE Joint Genome Institute (JGI-PGF)"/>
            <person name="Walter F."/>
            <person name="Albersmeier A."/>
            <person name="Kalinowski J."/>
            <person name="Ruckert C."/>
        </authorList>
    </citation>
    <scope>NUCLEOTIDE SEQUENCE</scope>
    <source>
        <strain evidence="7">CGMCC 1.12997</strain>
    </source>
</reference>
<dbReference type="InterPro" id="IPR051198">
    <property type="entry name" value="BchE-like"/>
</dbReference>
<dbReference type="GO" id="GO:0005829">
    <property type="term" value="C:cytosol"/>
    <property type="evidence" value="ECO:0007669"/>
    <property type="project" value="TreeGrafter"/>
</dbReference>
<dbReference type="InterPro" id="IPR007197">
    <property type="entry name" value="rSAM"/>
</dbReference>
<dbReference type="GO" id="GO:0046872">
    <property type="term" value="F:metal ion binding"/>
    <property type="evidence" value="ECO:0007669"/>
    <property type="project" value="UniProtKB-KW"/>
</dbReference>
<keyword evidence="3" id="KW-0479">Metal-binding</keyword>
<evidence type="ECO:0000256" key="3">
    <source>
        <dbReference type="ARBA" id="ARBA00022723"/>
    </source>
</evidence>
<dbReference type="GO" id="GO:0051536">
    <property type="term" value="F:iron-sulfur cluster binding"/>
    <property type="evidence" value="ECO:0007669"/>
    <property type="project" value="UniProtKB-KW"/>
</dbReference>
<dbReference type="AlphaFoldDB" id="A0A917HP95"/>
<dbReference type="SMART" id="SM00729">
    <property type="entry name" value="Elp3"/>
    <property type="match status" value="1"/>
</dbReference>
<dbReference type="InterPro" id="IPR058240">
    <property type="entry name" value="rSAM_sf"/>
</dbReference>
<dbReference type="InterPro" id="IPR006638">
    <property type="entry name" value="Elp3/MiaA/NifB-like_rSAM"/>
</dbReference>